<dbReference type="GO" id="GO:0097367">
    <property type="term" value="F:carbohydrate derivative binding"/>
    <property type="evidence" value="ECO:0007669"/>
    <property type="project" value="InterPro"/>
</dbReference>
<dbReference type="eggNOG" id="COG1737">
    <property type="taxonomic scope" value="Bacteria"/>
</dbReference>
<dbReference type="AlphaFoldDB" id="K9ERV6"/>
<evidence type="ECO:0000259" key="4">
    <source>
        <dbReference type="PROSITE" id="PS51071"/>
    </source>
</evidence>
<dbReference type="InterPro" id="IPR046348">
    <property type="entry name" value="SIS_dom_sf"/>
</dbReference>
<dbReference type="GO" id="GO:0003677">
    <property type="term" value="F:DNA binding"/>
    <property type="evidence" value="ECO:0007669"/>
    <property type="project" value="UniProtKB-KW"/>
</dbReference>
<evidence type="ECO:0000256" key="3">
    <source>
        <dbReference type="ARBA" id="ARBA00023163"/>
    </source>
</evidence>
<dbReference type="InterPro" id="IPR009057">
    <property type="entry name" value="Homeodomain-like_sf"/>
</dbReference>
<dbReference type="InterPro" id="IPR001347">
    <property type="entry name" value="SIS_dom"/>
</dbReference>
<sequence>MFKPDKYELNLVSTIEGLYESFTPNEKKLAKYFLKQPGHDCLSSRQVADQVQVSESSLSRFAQKCGYSGYREFIYHYKAAINRQDLDQKNTDLSHLVVDTYQDILAKSFSMVDVAQIKRICKYIKAADLIYVYGLGNSAACADEFKFRFMRFGCPVLSESNHHTMKIQAASMNPSHLLVGITISAKTREVMEALQVAKGRGAKTVLITSNNDQTFQDFCDEVLLVAVKKHLDEGRLISPQFPVLIMLDLLFAYYYQDNNATYNQTIAPFKDLQD</sequence>
<dbReference type="InterPro" id="IPR036388">
    <property type="entry name" value="WH-like_DNA-bd_sf"/>
</dbReference>
<keyword evidence="3" id="KW-0804">Transcription</keyword>
<dbReference type="STRING" id="883081.HMPREF9698_00819"/>
<evidence type="ECO:0008006" key="8">
    <source>
        <dbReference type="Google" id="ProtNLM"/>
    </source>
</evidence>
<dbReference type="PROSITE" id="PS51071">
    <property type="entry name" value="HTH_RPIR"/>
    <property type="match status" value="1"/>
</dbReference>
<dbReference type="PANTHER" id="PTHR30514">
    <property type="entry name" value="GLUCOKINASE"/>
    <property type="match status" value="1"/>
</dbReference>
<dbReference type="HOGENOM" id="CLU_055769_0_3_9"/>
<dbReference type="InterPro" id="IPR000281">
    <property type="entry name" value="HTH_RpiR"/>
</dbReference>
<keyword evidence="7" id="KW-1185">Reference proteome</keyword>
<dbReference type="Proteomes" id="UP000009875">
    <property type="component" value="Unassembled WGS sequence"/>
</dbReference>
<dbReference type="GO" id="GO:1901135">
    <property type="term" value="P:carbohydrate derivative metabolic process"/>
    <property type="evidence" value="ECO:0007669"/>
    <property type="project" value="InterPro"/>
</dbReference>
<protein>
    <recommendedName>
        <fullName evidence="8">SIS domain-containing protein</fullName>
    </recommendedName>
</protein>
<keyword evidence="2" id="KW-0238">DNA-binding</keyword>
<dbReference type="PANTHER" id="PTHR30514:SF21">
    <property type="entry name" value="RPIR-FAMILY TRANSCRIPTIONAL REGULATOR"/>
    <property type="match status" value="1"/>
</dbReference>
<dbReference type="Pfam" id="PF01380">
    <property type="entry name" value="SIS"/>
    <property type="match status" value="1"/>
</dbReference>
<accession>K9ERV6</accession>
<reference evidence="6 7" key="1">
    <citation type="submission" date="2012-09" db="EMBL/GenBank/DDBJ databases">
        <title>The Genome Sequence of Alloiococcus otitis ATCC 51267.</title>
        <authorList>
            <consortium name="The Broad Institute Genome Sequencing Platform"/>
            <person name="Earl A."/>
            <person name="Ward D."/>
            <person name="Feldgarden M."/>
            <person name="Gevers D."/>
            <person name="Huys G."/>
            <person name="Walker B."/>
            <person name="Young S.K."/>
            <person name="Zeng Q."/>
            <person name="Gargeya S."/>
            <person name="Fitzgerald M."/>
            <person name="Haas B."/>
            <person name="Abouelleil A."/>
            <person name="Alvarado L."/>
            <person name="Arachchi H.M."/>
            <person name="Berlin A.M."/>
            <person name="Chapman S.B."/>
            <person name="Goldberg J."/>
            <person name="Griggs A."/>
            <person name="Gujja S."/>
            <person name="Hansen M."/>
            <person name="Howarth C."/>
            <person name="Imamovic A."/>
            <person name="Larimer J."/>
            <person name="McCowen C."/>
            <person name="Montmayeur A."/>
            <person name="Murphy C."/>
            <person name="Neiman D."/>
            <person name="Pearson M."/>
            <person name="Priest M."/>
            <person name="Roberts A."/>
            <person name="Saif S."/>
            <person name="Shea T."/>
            <person name="Sisk P."/>
            <person name="Sykes S."/>
            <person name="Wortman J."/>
            <person name="Nusbaum C."/>
            <person name="Birren B."/>
        </authorList>
    </citation>
    <scope>NUCLEOTIDE SEQUENCE [LARGE SCALE GENOMIC DNA]</scope>
    <source>
        <strain evidence="6 7">ATCC 51267</strain>
    </source>
</reference>
<dbReference type="EMBL" id="AGXA01000017">
    <property type="protein sequence ID" value="EKU93702.1"/>
    <property type="molecule type" value="Genomic_DNA"/>
</dbReference>
<keyword evidence="1" id="KW-0805">Transcription regulation</keyword>
<dbReference type="InterPro" id="IPR047640">
    <property type="entry name" value="RpiR-like"/>
</dbReference>
<dbReference type="RefSeq" id="WP_003777646.1">
    <property type="nucleotide sequence ID" value="NZ_JH992958.1"/>
</dbReference>
<dbReference type="Pfam" id="PF01418">
    <property type="entry name" value="HTH_6"/>
    <property type="match status" value="1"/>
</dbReference>
<dbReference type="PROSITE" id="PS51464">
    <property type="entry name" value="SIS"/>
    <property type="match status" value="1"/>
</dbReference>
<dbReference type="GO" id="GO:0003700">
    <property type="term" value="F:DNA-binding transcription factor activity"/>
    <property type="evidence" value="ECO:0007669"/>
    <property type="project" value="InterPro"/>
</dbReference>
<dbReference type="Gene3D" id="1.10.10.10">
    <property type="entry name" value="Winged helix-like DNA-binding domain superfamily/Winged helix DNA-binding domain"/>
    <property type="match status" value="1"/>
</dbReference>
<dbReference type="CDD" id="cd05013">
    <property type="entry name" value="SIS_RpiR"/>
    <property type="match status" value="1"/>
</dbReference>
<dbReference type="SUPFAM" id="SSF53697">
    <property type="entry name" value="SIS domain"/>
    <property type="match status" value="1"/>
</dbReference>
<evidence type="ECO:0000259" key="5">
    <source>
        <dbReference type="PROSITE" id="PS51464"/>
    </source>
</evidence>
<dbReference type="PATRIC" id="fig|883081.3.peg.816"/>
<comment type="caution">
    <text evidence="6">The sequence shown here is derived from an EMBL/GenBank/DDBJ whole genome shotgun (WGS) entry which is preliminary data.</text>
</comment>
<name>K9ERV6_9LACT</name>
<evidence type="ECO:0000313" key="7">
    <source>
        <dbReference type="Proteomes" id="UP000009875"/>
    </source>
</evidence>
<dbReference type="SUPFAM" id="SSF46689">
    <property type="entry name" value="Homeodomain-like"/>
    <property type="match status" value="1"/>
</dbReference>
<feature type="domain" description="SIS" evidence="5">
    <location>
        <begin position="120"/>
        <end position="260"/>
    </location>
</feature>
<proteinExistence type="predicted"/>
<evidence type="ECO:0000256" key="2">
    <source>
        <dbReference type="ARBA" id="ARBA00023125"/>
    </source>
</evidence>
<feature type="domain" description="HTH rpiR-type" evidence="4">
    <location>
        <begin position="9"/>
        <end position="84"/>
    </location>
</feature>
<evidence type="ECO:0000313" key="6">
    <source>
        <dbReference type="EMBL" id="EKU93702.1"/>
    </source>
</evidence>
<gene>
    <name evidence="6" type="ORF">HMPREF9698_00819</name>
</gene>
<organism evidence="6 7">
    <name type="scientific">Alloiococcus otitis ATCC 51267</name>
    <dbReference type="NCBI Taxonomy" id="883081"/>
    <lineage>
        <taxon>Bacteria</taxon>
        <taxon>Bacillati</taxon>
        <taxon>Bacillota</taxon>
        <taxon>Bacilli</taxon>
        <taxon>Lactobacillales</taxon>
        <taxon>Carnobacteriaceae</taxon>
        <taxon>Alloiococcus</taxon>
    </lineage>
</organism>
<dbReference type="Gene3D" id="3.40.50.10490">
    <property type="entry name" value="Glucose-6-phosphate isomerase like protein, domain 1"/>
    <property type="match status" value="1"/>
</dbReference>
<dbReference type="InterPro" id="IPR035472">
    <property type="entry name" value="RpiR-like_SIS"/>
</dbReference>
<evidence type="ECO:0000256" key="1">
    <source>
        <dbReference type="ARBA" id="ARBA00023015"/>
    </source>
</evidence>